<evidence type="ECO:0000313" key="1">
    <source>
        <dbReference type="EMBL" id="KKM20808.1"/>
    </source>
</evidence>
<protein>
    <submittedName>
        <fullName evidence="1">Uncharacterized protein</fullName>
    </submittedName>
</protein>
<name>A0A0F9KF82_9ZZZZ</name>
<reference evidence="1" key="1">
    <citation type="journal article" date="2015" name="Nature">
        <title>Complex archaea that bridge the gap between prokaryotes and eukaryotes.</title>
        <authorList>
            <person name="Spang A."/>
            <person name="Saw J.H."/>
            <person name="Jorgensen S.L."/>
            <person name="Zaremba-Niedzwiedzka K."/>
            <person name="Martijn J."/>
            <person name="Lind A.E."/>
            <person name="van Eijk R."/>
            <person name="Schleper C."/>
            <person name="Guy L."/>
            <person name="Ettema T.J."/>
        </authorList>
    </citation>
    <scope>NUCLEOTIDE SEQUENCE</scope>
</reference>
<accession>A0A0F9KF82</accession>
<sequence>MAVITLGSDATDRAGAHATATIICEESPASTAVLITSVSIWANTNLSGCIVATFYNTGGNNFTARDSHSIGTVTAGSKRTFSVNLIALAGDYIGIYFSGGQIDIATGGGQGLWLGSGDLTSGSGTYSHQSTWVMSLYGTGTVFSYTGSGSLGFSGTATQSYTFAFAYVSAGGISYSGTALQEYTTDFLYTASGAYNFSGTATQSYTFAFAYIAIGDITFSGTATQVYTTDFLYTASGGLAYSGTAIYSWFADAWISITTADNLYNSVTTPDKSYSGVTTPDNIYTPASDVTPSETVEDKFIWVNIYPNQDTWLELSINGGKVHWCDWLVGTAFTDAWSSLTTPSKTYTPVTKSDRTFTPITAPTKTYISVSDITPITGVVEDKFTWANTYPNYNTWVELGARAHWCDWLFATAFVDNYTSLTTPSKTYTGITKGDRTYTPVTTPSTTYSEVSK</sequence>
<comment type="caution">
    <text evidence="1">The sequence shown here is derived from an EMBL/GenBank/DDBJ whole genome shotgun (WGS) entry which is preliminary data.</text>
</comment>
<organism evidence="1">
    <name type="scientific">marine sediment metagenome</name>
    <dbReference type="NCBI Taxonomy" id="412755"/>
    <lineage>
        <taxon>unclassified sequences</taxon>
        <taxon>metagenomes</taxon>
        <taxon>ecological metagenomes</taxon>
    </lineage>
</organism>
<dbReference type="AlphaFoldDB" id="A0A0F9KF82"/>
<gene>
    <name evidence="1" type="ORF">LCGC14_1641750</name>
</gene>
<dbReference type="EMBL" id="LAZR01013693">
    <property type="protein sequence ID" value="KKM20808.1"/>
    <property type="molecule type" value="Genomic_DNA"/>
</dbReference>
<proteinExistence type="predicted"/>